<dbReference type="GO" id="GO:0005524">
    <property type="term" value="F:ATP binding"/>
    <property type="evidence" value="ECO:0007669"/>
    <property type="project" value="UniProtKB-KW"/>
</dbReference>
<evidence type="ECO:0000256" key="6">
    <source>
        <dbReference type="ARBA" id="ARBA00022667"/>
    </source>
</evidence>
<dbReference type="Gene3D" id="3.80.10.10">
    <property type="entry name" value="Ribonuclease Inhibitor"/>
    <property type="match status" value="1"/>
</dbReference>
<dbReference type="InterPro" id="IPR027417">
    <property type="entry name" value="P-loop_NTPase"/>
</dbReference>
<evidence type="ECO:0000256" key="3">
    <source>
        <dbReference type="ARBA" id="ARBA00008894"/>
    </source>
</evidence>
<dbReference type="Gene3D" id="1.20.5.4130">
    <property type="match status" value="1"/>
</dbReference>
<dbReference type="Gene3D" id="1.10.10.10">
    <property type="entry name" value="Winged helix-like DNA-binding domain superfamily/Winged helix DNA-binding domain"/>
    <property type="match status" value="1"/>
</dbReference>
<dbReference type="PRINTS" id="PR00364">
    <property type="entry name" value="DISEASERSIST"/>
</dbReference>
<accession>A0A022PTW2</accession>
<dbReference type="SUPFAM" id="SSF52540">
    <property type="entry name" value="P-loop containing nucleoside triphosphate hydrolases"/>
    <property type="match status" value="1"/>
</dbReference>
<evidence type="ECO:0000259" key="11">
    <source>
        <dbReference type="Pfam" id="PF00931"/>
    </source>
</evidence>
<dbReference type="InterPro" id="IPR036388">
    <property type="entry name" value="WH-like_DNA-bd_sf"/>
</dbReference>
<dbReference type="SUPFAM" id="SSF52058">
    <property type="entry name" value="L domain-like"/>
    <property type="match status" value="1"/>
</dbReference>
<dbReference type="InterPro" id="IPR044974">
    <property type="entry name" value="Disease_R_plants"/>
</dbReference>
<dbReference type="PANTHER" id="PTHR23155">
    <property type="entry name" value="DISEASE RESISTANCE PROTEIN RP"/>
    <property type="match status" value="1"/>
</dbReference>
<dbReference type="InterPro" id="IPR058922">
    <property type="entry name" value="WHD_DRP"/>
</dbReference>
<dbReference type="InterPro" id="IPR032675">
    <property type="entry name" value="LRR_dom_sf"/>
</dbReference>
<name>A0A022PTW2_ERYGU</name>
<dbReference type="GO" id="GO:0005737">
    <property type="term" value="C:cytoplasm"/>
    <property type="evidence" value="ECO:0007669"/>
    <property type="project" value="UniProtKB-SubCell"/>
</dbReference>
<feature type="domain" description="Disease resistance protein winged helix" evidence="12">
    <location>
        <begin position="423"/>
        <end position="479"/>
    </location>
</feature>
<feature type="domain" description="NB-ARC" evidence="11">
    <location>
        <begin position="186"/>
        <end position="337"/>
    </location>
</feature>
<dbReference type="AlphaFoldDB" id="A0A022PTW2"/>
<keyword evidence="14" id="KW-1185">Reference proteome</keyword>
<keyword evidence="9" id="KW-0611">Plant defense</keyword>
<dbReference type="GO" id="GO:0043531">
    <property type="term" value="F:ADP binding"/>
    <property type="evidence" value="ECO:0007669"/>
    <property type="project" value="InterPro"/>
</dbReference>
<evidence type="ECO:0000256" key="4">
    <source>
        <dbReference type="ARBA" id="ARBA00022490"/>
    </source>
</evidence>
<evidence type="ECO:0000256" key="7">
    <source>
        <dbReference type="ARBA" id="ARBA00022737"/>
    </source>
</evidence>
<keyword evidence="7" id="KW-0677">Repeat</keyword>
<keyword evidence="6" id="KW-0381">Hypersensitive response</keyword>
<keyword evidence="5" id="KW-0433">Leucine-rich repeat</keyword>
<reference evidence="13 14" key="1">
    <citation type="journal article" date="2013" name="Proc. Natl. Acad. Sci. U.S.A.">
        <title>Fine-scale variation in meiotic recombination in Mimulus inferred from population shotgun sequencing.</title>
        <authorList>
            <person name="Hellsten U."/>
            <person name="Wright K.M."/>
            <person name="Jenkins J."/>
            <person name="Shu S."/>
            <person name="Yuan Y."/>
            <person name="Wessler S.R."/>
            <person name="Schmutz J."/>
            <person name="Willis J.H."/>
            <person name="Rokhsar D.S."/>
        </authorList>
    </citation>
    <scope>NUCLEOTIDE SEQUENCE [LARGE SCALE GENOMIC DNA]</scope>
    <source>
        <strain evidence="14">cv. DUN x IM62</strain>
    </source>
</reference>
<gene>
    <name evidence="13" type="ORF">MIMGU_mgv1a023002mg</name>
</gene>
<comment type="function">
    <text evidence="1">Confers resistance to late blight (Phytophthora infestans) races carrying the avirulence gene Avr1. Resistance proteins guard the plant against pathogens that contain an appropriate avirulence protein via an indirect interaction with this avirulence protein. That triggers a defense system including the hypersensitive response, which restricts the pathogen growth.</text>
</comment>
<dbReference type="PANTHER" id="PTHR23155:SF1152">
    <property type="entry name" value="AAA+ ATPASE DOMAIN-CONTAINING PROTEIN"/>
    <property type="match status" value="1"/>
</dbReference>
<evidence type="ECO:0000313" key="13">
    <source>
        <dbReference type="EMBL" id="EYU17690.1"/>
    </source>
</evidence>
<keyword evidence="10" id="KW-0067">ATP-binding</keyword>
<dbReference type="eggNOG" id="KOG4658">
    <property type="taxonomic scope" value="Eukaryota"/>
</dbReference>
<keyword evidence="4" id="KW-0963">Cytoplasm</keyword>
<evidence type="ECO:0000256" key="9">
    <source>
        <dbReference type="ARBA" id="ARBA00022821"/>
    </source>
</evidence>
<evidence type="ECO:0000256" key="8">
    <source>
        <dbReference type="ARBA" id="ARBA00022741"/>
    </source>
</evidence>
<dbReference type="InterPro" id="IPR042197">
    <property type="entry name" value="Apaf_helical"/>
</dbReference>
<dbReference type="GO" id="GO:0009626">
    <property type="term" value="P:plant-type hypersensitive response"/>
    <property type="evidence" value="ECO:0007669"/>
    <property type="project" value="UniProtKB-KW"/>
</dbReference>
<dbReference type="Proteomes" id="UP000030748">
    <property type="component" value="Unassembled WGS sequence"/>
</dbReference>
<evidence type="ECO:0000256" key="5">
    <source>
        <dbReference type="ARBA" id="ARBA00022614"/>
    </source>
</evidence>
<dbReference type="InterPro" id="IPR002182">
    <property type="entry name" value="NB-ARC"/>
</dbReference>
<evidence type="ECO:0000256" key="10">
    <source>
        <dbReference type="ARBA" id="ARBA00022840"/>
    </source>
</evidence>
<keyword evidence="8" id="KW-0547">Nucleotide-binding</keyword>
<dbReference type="EMBL" id="KI632363">
    <property type="protein sequence ID" value="EYU17690.1"/>
    <property type="molecule type" value="Genomic_DNA"/>
</dbReference>
<dbReference type="Gene3D" id="1.10.8.430">
    <property type="entry name" value="Helical domain of apoptotic protease-activating factors"/>
    <property type="match status" value="1"/>
</dbReference>
<evidence type="ECO:0000313" key="14">
    <source>
        <dbReference type="Proteomes" id="UP000030748"/>
    </source>
</evidence>
<evidence type="ECO:0000256" key="2">
    <source>
        <dbReference type="ARBA" id="ARBA00004496"/>
    </source>
</evidence>
<sequence length="908" mass="104807">MAYAAVISLKQTIERLLNSSQISLVPPSKKFIKSAYKHVQSLQEALKRFDSCKNNNNERVNALDDEIGEKVRKFEDLIESHLSNQFLSQYEQSHDEDHEISHPSILSVETEELKQETDSFNETVKKMECEYIHELNNSACEEEDAVLSRIGSRGKKSKMVGLSDQFREIQMRLLDLTADPYNYYTSVSLVGMAGIGKTTLAMELFEDPLISSHFDCRAFVNVGQKYELKSVLQSILAQMNPEIEEVLKGGLRSLYDLKRMMYPNFKGKRYLIVLDDVWNNQVWGDLRRLLPNNKNGSRVLLTSRLQLVPYYVSDSNNYQIRLLNKEESWDLLRHKLFGEMPCPLDLERAGKKIAENCEGLPLLVVIVAEILSKADRTPKYWKQVTEKEDAVFMDAKDQILKVLFSSYEYLPQHLKACFLYMGVFPENYEIPRSKLINLLSAEGFLEPVAPSRAIESFSMECLEELVSKNLVTVHQKRSNSPYNSLYNFKTCGLHSVFWHLCKREAEKNKFSRVVNSYDTNLGEGIEHQRRLCIHKSILFANKDVYESIASISNTRSLLCFGAYHKYPVPICLEYLILLRVFDALTIRMYEFPMEVLKLVQLRYLALTYDGNLPPSISKLRNLQFLIILRHLNIIKSCIKSSYLPMEIWDMQELKHLQITGSNLPDPCGAILQNLSTLLDISPHCCRKEILERIPRLEKLGIRFDLAHDHDAKSLNWFDAVSNHTRTVKCVVVNPIPKSEVVVGPPAPLFTNIYSRLAKLSLSGFGYPWEDISKIASLPCLHVLKLRRYAFRGAKWETQDKSFRSLEVLLIEDSDLVEWTAGFKTFRCLEHLTLKNCHKLEQIPRDLYIRLNIELVDCNASAVACVKQMQEEERKKDRNFPKLQFLYSHGLFISRLALFLKRKMTSSLL</sequence>
<evidence type="ECO:0000259" key="12">
    <source>
        <dbReference type="Pfam" id="PF23559"/>
    </source>
</evidence>
<dbReference type="Pfam" id="PF00931">
    <property type="entry name" value="NB-ARC"/>
    <property type="match status" value="1"/>
</dbReference>
<comment type="similarity">
    <text evidence="3">Belongs to the disease resistance NB-LRR family.</text>
</comment>
<protein>
    <submittedName>
        <fullName evidence="13">Uncharacterized protein</fullName>
    </submittedName>
</protein>
<comment type="subcellular location">
    <subcellularLocation>
        <location evidence="2">Cytoplasm</location>
    </subcellularLocation>
</comment>
<dbReference type="Pfam" id="PF23559">
    <property type="entry name" value="WHD_DRP"/>
    <property type="match status" value="1"/>
</dbReference>
<organism evidence="13 14">
    <name type="scientific">Erythranthe guttata</name>
    <name type="common">Yellow monkey flower</name>
    <name type="synonym">Mimulus guttatus</name>
    <dbReference type="NCBI Taxonomy" id="4155"/>
    <lineage>
        <taxon>Eukaryota</taxon>
        <taxon>Viridiplantae</taxon>
        <taxon>Streptophyta</taxon>
        <taxon>Embryophyta</taxon>
        <taxon>Tracheophyta</taxon>
        <taxon>Spermatophyta</taxon>
        <taxon>Magnoliopsida</taxon>
        <taxon>eudicotyledons</taxon>
        <taxon>Gunneridae</taxon>
        <taxon>Pentapetalae</taxon>
        <taxon>asterids</taxon>
        <taxon>lamiids</taxon>
        <taxon>Lamiales</taxon>
        <taxon>Phrymaceae</taxon>
        <taxon>Erythranthe</taxon>
    </lineage>
</organism>
<dbReference type="Gene3D" id="3.40.50.300">
    <property type="entry name" value="P-loop containing nucleotide triphosphate hydrolases"/>
    <property type="match status" value="1"/>
</dbReference>
<evidence type="ECO:0000256" key="1">
    <source>
        <dbReference type="ARBA" id="ARBA00002074"/>
    </source>
</evidence>
<proteinExistence type="inferred from homology"/>
<dbReference type="FunFam" id="1.10.10.10:FF:000322">
    <property type="entry name" value="Probable disease resistance protein At1g63360"/>
    <property type="match status" value="1"/>
</dbReference>